<proteinExistence type="predicted"/>
<dbReference type="AlphaFoldDB" id="A0A1L9NA75"/>
<protein>
    <submittedName>
        <fullName evidence="1">Uncharacterized protein</fullName>
    </submittedName>
</protein>
<dbReference type="VEuPathDB" id="FungiDB:ASPTUDRAFT_443867"/>
<name>A0A1L9NA75_ASPTC</name>
<gene>
    <name evidence="1" type="ORF">ASPTUDRAFT_443867</name>
</gene>
<dbReference type="Proteomes" id="UP000184304">
    <property type="component" value="Unassembled WGS sequence"/>
</dbReference>
<evidence type="ECO:0000313" key="1">
    <source>
        <dbReference type="EMBL" id="OJI86052.1"/>
    </source>
</evidence>
<evidence type="ECO:0000313" key="2">
    <source>
        <dbReference type="Proteomes" id="UP000184304"/>
    </source>
</evidence>
<organism evidence="1 2">
    <name type="scientific">Aspergillus tubingensis (strain CBS 134.48)</name>
    <dbReference type="NCBI Taxonomy" id="767770"/>
    <lineage>
        <taxon>Eukaryota</taxon>
        <taxon>Fungi</taxon>
        <taxon>Dikarya</taxon>
        <taxon>Ascomycota</taxon>
        <taxon>Pezizomycotina</taxon>
        <taxon>Eurotiomycetes</taxon>
        <taxon>Eurotiomycetidae</taxon>
        <taxon>Eurotiales</taxon>
        <taxon>Aspergillaceae</taxon>
        <taxon>Aspergillus</taxon>
        <taxon>Aspergillus subgen. Circumdati</taxon>
    </lineage>
</organism>
<reference evidence="2" key="1">
    <citation type="journal article" date="2017" name="Genome Biol.">
        <title>Comparative genomics reveals high biological diversity and specific adaptations in the industrially and medically important fungal genus Aspergillus.</title>
        <authorList>
            <person name="de Vries R.P."/>
            <person name="Riley R."/>
            <person name="Wiebenga A."/>
            <person name="Aguilar-Osorio G."/>
            <person name="Amillis S."/>
            <person name="Uchima C.A."/>
            <person name="Anderluh G."/>
            <person name="Asadollahi M."/>
            <person name="Askin M."/>
            <person name="Barry K."/>
            <person name="Battaglia E."/>
            <person name="Bayram O."/>
            <person name="Benocci T."/>
            <person name="Braus-Stromeyer S.A."/>
            <person name="Caldana C."/>
            <person name="Canovas D."/>
            <person name="Cerqueira G.C."/>
            <person name="Chen F."/>
            <person name="Chen W."/>
            <person name="Choi C."/>
            <person name="Clum A."/>
            <person name="Dos Santos R.A."/>
            <person name="Damasio A.R."/>
            <person name="Diallinas G."/>
            <person name="Emri T."/>
            <person name="Fekete E."/>
            <person name="Flipphi M."/>
            <person name="Freyberg S."/>
            <person name="Gallo A."/>
            <person name="Gournas C."/>
            <person name="Habgood R."/>
            <person name="Hainaut M."/>
            <person name="Harispe M.L."/>
            <person name="Henrissat B."/>
            <person name="Hilden K.S."/>
            <person name="Hope R."/>
            <person name="Hossain A."/>
            <person name="Karabika E."/>
            <person name="Karaffa L."/>
            <person name="Karanyi Z."/>
            <person name="Krasevec N."/>
            <person name="Kuo A."/>
            <person name="Kusch H."/>
            <person name="LaButti K."/>
            <person name="Lagendijk E.L."/>
            <person name="Lapidus A."/>
            <person name="Levasseur A."/>
            <person name="Lindquist E."/>
            <person name="Lipzen A."/>
            <person name="Logrieco A.F."/>
            <person name="MacCabe A."/>
            <person name="Maekelae M.R."/>
            <person name="Malavazi I."/>
            <person name="Melin P."/>
            <person name="Meyer V."/>
            <person name="Mielnichuk N."/>
            <person name="Miskei M."/>
            <person name="Molnar A.P."/>
            <person name="Mule G."/>
            <person name="Ngan C.Y."/>
            <person name="Orejas M."/>
            <person name="Orosz E."/>
            <person name="Ouedraogo J.P."/>
            <person name="Overkamp K.M."/>
            <person name="Park H.-S."/>
            <person name="Perrone G."/>
            <person name="Piumi F."/>
            <person name="Punt P.J."/>
            <person name="Ram A.F."/>
            <person name="Ramon A."/>
            <person name="Rauscher S."/>
            <person name="Record E."/>
            <person name="Riano-Pachon D.M."/>
            <person name="Robert V."/>
            <person name="Roehrig J."/>
            <person name="Ruller R."/>
            <person name="Salamov A."/>
            <person name="Salih N.S."/>
            <person name="Samson R.A."/>
            <person name="Sandor E."/>
            <person name="Sanguinetti M."/>
            <person name="Schuetze T."/>
            <person name="Sepcic K."/>
            <person name="Shelest E."/>
            <person name="Sherlock G."/>
            <person name="Sophianopoulou V."/>
            <person name="Squina F.M."/>
            <person name="Sun H."/>
            <person name="Susca A."/>
            <person name="Todd R.B."/>
            <person name="Tsang A."/>
            <person name="Unkles S.E."/>
            <person name="van de Wiele N."/>
            <person name="van Rossen-Uffink D."/>
            <person name="Oliveira J.V."/>
            <person name="Vesth T.C."/>
            <person name="Visser J."/>
            <person name="Yu J.-H."/>
            <person name="Zhou M."/>
            <person name="Andersen M.R."/>
            <person name="Archer D.B."/>
            <person name="Baker S.E."/>
            <person name="Benoit I."/>
            <person name="Brakhage A.A."/>
            <person name="Braus G.H."/>
            <person name="Fischer R."/>
            <person name="Frisvad J.C."/>
            <person name="Goldman G.H."/>
            <person name="Houbraken J."/>
            <person name="Oakley B."/>
            <person name="Pocsi I."/>
            <person name="Scazzocchio C."/>
            <person name="Seiboth B."/>
            <person name="vanKuyk P.A."/>
            <person name="Wortman J."/>
            <person name="Dyer P.S."/>
            <person name="Grigoriev I.V."/>
        </authorList>
    </citation>
    <scope>NUCLEOTIDE SEQUENCE [LARGE SCALE GENOMIC DNA]</scope>
    <source>
        <strain evidence="2">CBS 134.48</strain>
    </source>
</reference>
<accession>A0A1L9NA75</accession>
<dbReference type="EMBL" id="KV878187">
    <property type="protein sequence ID" value="OJI86052.1"/>
    <property type="molecule type" value="Genomic_DNA"/>
</dbReference>
<sequence>MRSSLRNNLLTIPTTEVQPHHRPERLGPVIGIFKAARHTANCGELDPWLSSIIHPCCAPRTQGRRVTLRLHCRIGFQIPTWVTEGPALDRLWERMHSLALSLNYLLGSCQREADLPLISDKQIKWTQSTAQGKPATRCQIRSSYLLPHRRGTAIK</sequence>
<keyword evidence="2" id="KW-1185">Reference proteome</keyword>